<keyword evidence="4" id="KW-1185">Reference proteome</keyword>
<dbReference type="InterPro" id="IPR036047">
    <property type="entry name" value="F-box-like_dom_sf"/>
</dbReference>
<feature type="region of interest" description="Disordered" evidence="1">
    <location>
        <begin position="1"/>
        <end position="20"/>
    </location>
</feature>
<organism evidence="3 4">
    <name type="scientific">Solanum commersonii</name>
    <name type="common">Commerson's wild potato</name>
    <name type="synonym">Commerson's nightshade</name>
    <dbReference type="NCBI Taxonomy" id="4109"/>
    <lineage>
        <taxon>Eukaryota</taxon>
        <taxon>Viridiplantae</taxon>
        <taxon>Streptophyta</taxon>
        <taxon>Embryophyta</taxon>
        <taxon>Tracheophyta</taxon>
        <taxon>Spermatophyta</taxon>
        <taxon>Magnoliopsida</taxon>
        <taxon>eudicotyledons</taxon>
        <taxon>Gunneridae</taxon>
        <taxon>Pentapetalae</taxon>
        <taxon>asterids</taxon>
        <taxon>lamiids</taxon>
        <taxon>Solanales</taxon>
        <taxon>Solanaceae</taxon>
        <taxon>Solanoideae</taxon>
        <taxon>Solaneae</taxon>
        <taxon>Solanum</taxon>
    </lineage>
</organism>
<sequence length="340" mass="38950">MGEEEEKQSANSCGNSKTKRIRSETGGIDWISLLPDSVIVQILSLLTLTDACKTSILSKRWQYLWTYIDNLNFDSRDGFFLFKTSKLNSSSKANRFISFTDNVMRLHRCSNKFVLNHDDVSTISKIDKWLEIAVNKNVKDLYLKVWVSNEQPYTLPQVLCSNSSLVGLNCKHPLNDSDPLDNHCFFDIVAPLVQHLEIFGAFHGVKFRLRDISSLVHADLNFHNHTWGVTNDLIDIKDILADVRCASELTVPSWFIEVISKLMLENADLLLLLLECKWLTINSFITKCSFLSIGNLLSSTPYLENLTLLPEQVCFQLISCFEIFWFLPLFNIFLMFAPFS</sequence>
<dbReference type="SUPFAM" id="SSF81383">
    <property type="entry name" value="F-box domain"/>
    <property type="match status" value="1"/>
</dbReference>
<dbReference type="OrthoDB" id="1300531at2759"/>
<dbReference type="SMART" id="SM00256">
    <property type="entry name" value="FBOX"/>
    <property type="match status" value="1"/>
</dbReference>
<evidence type="ECO:0000259" key="2">
    <source>
        <dbReference type="SMART" id="SM00256"/>
    </source>
</evidence>
<dbReference type="CDD" id="cd22160">
    <property type="entry name" value="F-box_AtFBL13-like"/>
    <property type="match status" value="1"/>
</dbReference>
<dbReference type="AlphaFoldDB" id="A0A9J5YNH3"/>
<evidence type="ECO:0000313" key="4">
    <source>
        <dbReference type="Proteomes" id="UP000824120"/>
    </source>
</evidence>
<gene>
    <name evidence="3" type="ORF">H5410_033388</name>
</gene>
<dbReference type="EMBL" id="JACXVP010000006">
    <property type="protein sequence ID" value="KAG5602018.1"/>
    <property type="molecule type" value="Genomic_DNA"/>
</dbReference>
<evidence type="ECO:0000313" key="3">
    <source>
        <dbReference type="EMBL" id="KAG5602018.1"/>
    </source>
</evidence>
<dbReference type="Proteomes" id="UP000824120">
    <property type="component" value="Chromosome 6"/>
</dbReference>
<accession>A0A9J5YNH3</accession>
<dbReference type="PANTHER" id="PTHR31293">
    <property type="entry name" value="RNI-LIKE SUPERFAMILY PROTEIN"/>
    <property type="match status" value="1"/>
</dbReference>
<reference evidence="3 4" key="1">
    <citation type="submission" date="2020-09" db="EMBL/GenBank/DDBJ databases">
        <title>De no assembly of potato wild relative species, Solanum commersonii.</title>
        <authorList>
            <person name="Cho K."/>
        </authorList>
    </citation>
    <scope>NUCLEOTIDE SEQUENCE [LARGE SCALE GENOMIC DNA]</scope>
    <source>
        <strain evidence="3">LZ3.2</strain>
        <tissue evidence="3">Leaf</tissue>
    </source>
</reference>
<comment type="caution">
    <text evidence="3">The sequence shown here is derived from an EMBL/GenBank/DDBJ whole genome shotgun (WGS) entry which is preliminary data.</text>
</comment>
<dbReference type="Gene3D" id="1.20.1280.50">
    <property type="match status" value="1"/>
</dbReference>
<proteinExistence type="predicted"/>
<protein>
    <recommendedName>
        <fullName evidence="2">F-box domain-containing protein</fullName>
    </recommendedName>
</protein>
<evidence type="ECO:0000256" key="1">
    <source>
        <dbReference type="SAM" id="MobiDB-lite"/>
    </source>
</evidence>
<dbReference type="Pfam" id="PF00646">
    <property type="entry name" value="F-box"/>
    <property type="match status" value="1"/>
</dbReference>
<name>A0A9J5YNH3_SOLCO</name>
<dbReference type="InterPro" id="IPR055294">
    <property type="entry name" value="FBL60-like"/>
</dbReference>
<dbReference type="PANTHER" id="PTHR31293:SF12">
    <property type="entry name" value="RNI-LIKE SUPERFAMILY PROTEIN"/>
    <property type="match status" value="1"/>
</dbReference>
<dbReference type="InterPro" id="IPR001810">
    <property type="entry name" value="F-box_dom"/>
</dbReference>
<dbReference type="InterPro" id="IPR053781">
    <property type="entry name" value="F-box_AtFBL13-like"/>
</dbReference>
<feature type="domain" description="F-box" evidence="2">
    <location>
        <begin position="34"/>
        <end position="74"/>
    </location>
</feature>